<keyword evidence="3 6" id="KW-0808">Transferase</keyword>
<keyword evidence="10" id="KW-1185">Reference proteome</keyword>
<dbReference type="Pfam" id="PF00398">
    <property type="entry name" value="RrnaAD"/>
    <property type="match status" value="1"/>
</dbReference>
<dbReference type="EC" id="2.1.1.-" evidence="7"/>
<keyword evidence="2 6" id="KW-0489">Methyltransferase</keyword>
<dbReference type="InterPro" id="IPR020596">
    <property type="entry name" value="rRNA_Ade_Mease_Trfase_CS"/>
</dbReference>
<protein>
    <recommendedName>
        <fullName evidence="7">rRNA adenine N(6)-methyltransferase</fullName>
        <ecNumber evidence="7">2.1.1.-</ecNumber>
    </recommendedName>
</protein>
<dbReference type="Gene3D" id="3.40.50.150">
    <property type="entry name" value="Vaccinia Virus protein VP39"/>
    <property type="match status" value="1"/>
</dbReference>
<feature type="binding site" evidence="6">
    <location>
        <position position="74"/>
    </location>
    <ligand>
        <name>S-adenosyl-L-methionine</name>
        <dbReference type="ChEBI" id="CHEBI:59789"/>
    </ligand>
</feature>
<dbReference type="GO" id="GO:0016740">
    <property type="term" value="F:transferase activity"/>
    <property type="evidence" value="ECO:0007669"/>
    <property type="project" value="UniProtKB-KW"/>
</dbReference>
<evidence type="ECO:0000256" key="6">
    <source>
        <dbReference type="PROSITE-ProRule" id="PRU01026"/>
    </source>
</evidence>
<dbReference type="SUPFAM" id="SSF53335">
    <property type="entry name" value="S-adenosyl-L-methionine-dependent methyltransferases"/>
    <property type="match status" value="1"/>
</dbReference>
<evidence type="ECO:0000256" key="7">
    <source>
        <dbReference type="RuleBase" id="RU362106"/>
    </source>
</evidence>
<name>A0ABQ8UT21_9EUKA</name>
<gene>
    <name evidence="9" type="ORF">PAPYR_1682</name>
</gene>
<dbReference type="SMART" id="SM00650">
    <property type="entry name" value="rADc"/>
    <property type="match status" value="1"/>
</dbReference>
<evidence type="ECO:0000256" key="4">
    <source>
        <dbReference type="ARBA" id="ARBA00022691"/>
    </source>
</evidence>
<feature type="binding site" evidence="6">
    <location>
        <position position="26"/>
    </location>
    <ligand>
        <name>S-adenosyl-L-methionine</name>
        <dbReference type="ChEBI" id="CHEBI:59789"/>
    </ligand>
</feature>
<sequence>MPREVAHEHHAQFKQGMVLLHSHGQHLLVNPGIVDSIVEKAGLQPTDTVLEVGPGTGNLTLKMLPRVARVIAIELDPRMVVELRKRVQGTEFERKLQIIHGDFMKVSLPFFDICVSNTPYQISSPLVFKLLEHRPLFRCAVLMFQREFAMRLVAKPGDELYCRLSANTQLLARVDHLLKVGKNNFRPPPKVESDVVRLEPRNPPPPINYVEWNGLIKLCFGRKNKTLGAIFRQSKILEMIQENYRTYCALHNVTVPTPAPDMREVVTNVLTSSEFIERRSSKLDTDDFLRLLAAFNEANIHFA</sequence>
<organism evidence="9 10">
    <name type="scientific">Paratrimastix pyriformis</name>
    <dbReference type="NCBI Taxonomy" id="342808"/>
    <lineage>
        <taxon>Eukaryota</taxon>
        <taxon>Metamonada</taxon>
        <taxon>Preaxostyla</taxon>
        <taxon>Paratrimastigidae</taxon>
        <taxon>Paratrimastix</taxon>
    </lineage>
</organism>
<dbReference type="InterPro" id="IPR029063">
    <property type="entry name" value="SAM-dependent_MTases_sf"/>
</dbReference>
<dbReference type="PANTHER" id="PTHR11727:SF7">
    <property type="entry name" value="DIMETHYLADENOSINE TRANSFERASE-RELATED"/>
    <property type="match status" value="1"/>
</dbReference>
<dbReference type="InterPro" id="IPR011530">
    <property type="entry name" value="rRNA_adenine_dimethylase"/>
</dbReference>
<evidence type="ECO:0000259" key="8">
    <source>
        <dbReference type="SMART" id="SM00650"/>
    </source>
</evidence>
<dbReference type="PROSITE" id="PS51689">
    <property type="entry name" value="SAM_RNA_A_N6_MT"/>
    <property type="match status" value="1"/>
</dbReference>
<dbReference type="CDD" id="cd02440">
    <property type="entry name" value="AdoMet_MTases"/>
    <property type="match status" value="1"/>
</dbReference>
<dbReference type="PANTHER" id="PTHR11727">
    <property type="entry name" value="DIMETHYLADENOSINE TRANSFERASE"/>
    <property type="match status" value="1"/>
</dbReference>
<keyword evidence="4 6" id="KW-0949">S-adenosyl-L-methionine</keyword>
<feature type="binding site" evidence="6">
    <location>
        <position position="102"/>
    </location>
    <ligand>
        <name>S-adenosyl-L-methionine</name>
        <dbReference type="ChEBI" id="CHEBI:59789"/>
    </ligand>
</feature>
<evidence type="ECO:0000313" key="10">
    <source>
        <dbReference type="Proteomes" id="UP001141327"/>
    </source>
</evidence>
<dbReference type="HAMAP" id="MF_00607">
    <property type="entry name" value="16SrRNA_methyltr_A"/>
    <property type="match status" value="1"/>
</dbReference>
<evidence type="ECO:0000313" key="9">
    <source>
        <dbReference type="EMBL" id="KAJ4461978.1"/>
    </source>
</evidence>
<proteinExistence type="inferred from homology"/>
<evidence type="ECO:0000256" key="1">
    <source>
        <dbReference type="ARBA" id="ARBA00022552"/>
    </source>
</evidence>
<reference evidence="9" key="1">
    <citation type="journal article" date="2022" name="bioRxiv">
        <title>Genomics of Preaxostyla Flagellates Illuminates Evolutionary Transitions and the Path Towards Mitochondrial Loss.</title>
        <authorList>
            <person name="Novak L.V.F."/>
            <person name="Treitli S.C."/>
            <person name="Pyrih J."/>
            <person name="Halakuc P."/>
            <person name="Pipaliya S.V."/>
            <person name="Vacek V."/>
            <person name="Brzon O."/>
            <person name="Soukal P."/>
            <person name="Eme L."/>
            <person name="Dacks J.B."/>
            <person name="Karnkowska A."/>
            <person name="Elias M."/>
            <person name="Hampl V."/>
        </authorList>
    </citation>
    <scope>NUCLEOTIDE SEQUENCE</scope>
    <source>
        <strain evidence="9">RCP-MX</strain>
    </source>
</reference>
<dbReference type="NCBIfam" id="TIGR00755">
    <property type="entry name" value="ksgA"/>
    <property type="match status" value="1"/>
</dbReference>
<evidence type="ECO:0000256" key="5">
    <source>
        <dbReference type="ARBA" id="ARBA00022884"/>
    </source>
</evidence>
<feature type="binding site" evidence="6">
    <location>
        <position position="53"/>
    </location>
    <ligand>
        <name>S-adenosyl-L-methionine</name>
        <dbReference type="ChEBI" id="CHEBI:59789"/>
    </ligand>
</feature>
<keyword evidence="5 6" id="KW-0694">RNA-binding</keyword>
<dbReference type="EMBL" id="JAPMOS010000005">
    <property type="protein sequence ID" value="KAJ4461978.1"/>
    <property type="molecule type" value="Genomic_DNA"/>
</dbReference>
<dbReference type="Proteomes" id="UP001141327">
    <property type="component" value="Unassembled WGS sequence"/>
</dbReference>
<dbReference type="InterPro" id="IPR020598">
    <property type="entry name" value="rRNA_Ade_methylase_Trfase_N"/>
</dbReference>
<accession>A0ABQ8UT21</accession>
<evidence type="ECO:0000256" key="2">
    <source>
        <dbReference type="ARBA" id="ARBA00022603"/>
    </source>
</evidence>
<comment type="similarity">
    <text evidence="6 7">Belongs to the class I-like SAM-binding methyltransferase superfamily. rRNA adenine N(6)-methyltransferase family.</text>
</comment>
<dbReference type="PROSITE" id="PS01131">
    <property type="entry name" value="RRNA_A_DIMETH"/>
    <property type="match status" value="1"/>
</dbReference>
<comment type="caution">
    <text evidence="9">The sequence shown here is derived from an EMBL/GenBank/DDBJ whole genome shotgun (WGS) entry which is preliminary data.</text>
</comment>
<dbReference type="InterPro" id="IPR001737">
    <property type="entry name" value="KsgA/Erm"/>
</dbReference>
<keyword evidence="1 7" id="KW-0698">rRNA processing</keyword>
<feature type="binding site" evidence="6">
    <location>
        <position position="28"/>
    </location>
    <ligand>
        <name>S-adenosyl-L-methionine</name>
        <dbReference type="ChEBI" id="CHEBI:59789"/>
    </ligand>
</feature>
<feature type="binding site" evidence="6">
    <location>
        <position position="117"/>
    </location>
    <ligand>
        <name>S-adenosyl-L-methionine</name>
        <dbReference type="ChEBI" id="CHEBI:59789"/>
    </ligand>
</feature>
<feature type="domain" description="Ribosomal RNA adenine methylase transferase N-terminal" evidence="8">
    <location>
        <begin position="33"/>
        <end position="202"/>
    </location>
</feature>
<evidence type="ECO:0000256" key="3">
    <source>
        <dbReference type="ARBA" id="ARBA00022679"/>
    </source>
</evidence>
<dbReference type="Gene3D" id="1.10.8.480">
    <property type="match status" value="1"/>
</dbReference>